<comment type="caution">
    <text evidence="13">The sequence shown here is derived from an EMBL/GenBank/DDBJ whole genome shotgun (WGS) entry which is preliminary data.</text>
</comment>
<reference evidence="13 14" key="1">
    <citation type="journal article" date="2020" name="Genomics">
        <title>Complete, high-quality genomes from long-read metagenomic sequencing of two wolf lichen thalli reveals enigmatic genome architecture.</title>
        <authorList>
            <person name="McKenzie S.K."/>
            <person name="Walston R.F."/>
            <person name="Allen J.L."/>
        </authorList>
    </citation>
    <scope>NUCLEOTIDE SEQUENCE [LARGE SCALE GENOMIC DNA]</scope>
    <source>
        <strain evidence="13">WasteWater1</strain>
    </source>
</reference>
<feature type="domain" description="Nucleolar protein 10-like second" evidence="11">
    <location>
        <begin position="413"/>
        <end position="462"/>
    </location>
</feature>
<dbReference type="InterPro" id="IPR012580">
    <property type="entry name" value="NUC153"/>
</dbReference>
<dbReference type="InterPro" id="IPR056550">
    <property type="entry name" value="NOL10_2nd"/>
</dbReference>
<dbReference type="InterPro" id="IPR040382">
    <property type="entry name" value="NOL10/Enp2"/>
</dbReference>
<proteinExistence type="inferred from homology"/>
<evidence type="ECO:0000313" key="13">
    <source>
        <dbReference type="EMBL" id="KAF6227882.1"/>
    </source>
</evidence>
<evidence type="ECO:0000256" key="8">
    <source>
        <dbReference type="ARBA" id="ARBA00046271"/>
    </source>
</evidence>
<dbReference type="AlphaFoldDB" id="A0A8H6CQR4"/>
<dbReference type="GO" id="GO:0000462">
    <property type="term" value="P:maturation of SSU-rRNA from tricistronic rRNA transcript (SSU-rRNA, 5.8S rRNA, LSU-rRNA)"/>
    <property type="evidence" value="ECO:0007669"/>
    <property type="project" value="TreeGrafter"/>
</dbReference>
<evidence type="ECO:0000256" key="3">
    <source>
        <dbReference type="ARBA" id="ARBA00022574"/>
    </source>
</evidence>
<evidence type="ECO:0000256" key="9">
    <source>
        <dbReference type="SAM" id="MobiDB-lite"/>
    </source>
</evidence>
<dbReference type="InterPro" id="IPR056551">
    <property type="entry name" value="Beta-prop_NOL10_N"/>
</dbReference>
<dbReference type="GeneID" id="59336007"/>
<dbReference type="InterPro" id="IPR036322">
    <property type="entry name" value="WD40_repeat_dom_sf"/>
</dbReference>
<protein>
    <submittedName>
        <fullName evidence="13">Uncharacterized protein</fullName>
    </submittedName>
</protein>
<comment type="subcellular location">
    <subcellularLocation>
        <location evidence="1">Nucleus</location>
        <location evidence="1">Nucleolus</location>
    </subcellularLocation>
    <subcellularLocation>
        <location evidence="8">Peroxisome membrane</location>
    </subcellularLocation>
</comment>
<organism evidence="13 14">
    <name type="scientific">Letharia lupina</name>
    <dbReference type="NCBI Taxonomy" id="560253"/>
    <lineage>
        <taxon>Eukaryota</taxon>
        <taxon>Fungi</taxon>
        <taxon>Dikarya</taxon>
        <taxon>Ascomycota</taxon>
        <taxon>Pezizomycotina</taxon>
        <taxon>Lecanoromycetes</taxon>
        <taxon>OSLEUM clade</taxon>
        <taxon>Lecanoromycetidae</taxon>
        <taxon>Lecanorales</taxon>
        <taxon>Lecanorineae</taxon>
        <taxon>Parmeliaceae</taxon>
        <taxon>Letharia</taxon>
    </lineage>
</organism>
<name>A0A8H6CQR4_9LECA</name>
<feature type="domain" description="Nucleolar protein 10-like N-terminal" evidence="12">
    <location>
        <begin position="1"/>
        <end position="397"/>
    </location>
</feature>
<dbReference type="Pfam" id="PF23098">
    <property type="entry name" value="Beta-prop_NOL10_N"/>
    <property type="match status" value="1"/>
</dbReference>
<keyword evidence="14" id="KW-1185">Reference proteome</keyword>
<keyword evidence="3" id="KW-0853">WD repeat</keyword>
<feature type="region of interest" description="Disordered" evidence="9">
    <location>
        <begin position="567"/>
        <end position="711"/>
    </location>
</feature>
<dbReference type="GO" id="GO:0016559">
    <property type="term" value="P:peroxisome fission"/>
    <property type="evidence" value="ECO:0007669"/>
    <property type="project" value="InterPro"/>
</dbReference>
<keyword evidence="6" id="KW-0576">Peroxisome</keyword>
<evidence type="ECO:0000313" key="14">
    <source>
        <dbReference type="Proteomes" id="UP000593566"/>
    </source>
</evidence>
<dbReference type="EMBL" id="JACCJB010000004">
    <property type="protein sequence ID" value="KAF6227882.1"/>
    <property type="molecule type" value="Genomic_DNA"/>
</dbReference>
<evidence type="ECO:0000256" key="6">
    <source>
        <dbReference type="ARBA" id="ARBA00023140"/>
    </source>
</evidence>
<accession>A0A8H6CQR4</accession>
<evidence type="ECO:0000256" key="7">
    <source>
        <dbReference type="ARBA" id="ARBA00023242"/>
    </source>
</evidence>
<keyword evidence="4" id="KW-0677">Repeat</keyword>
<dbReference type="Gene3D" id="2.130.10.10">
    <property type="entry name" value="YVTN repeat-like/Quinoprotein amine dehydrogenase"/>
    <property type="match status" value="1"/>
</dbReference>
<feature type="domain" description="NUC153" evidence="10">
    <location>
        <begin position="549"/>
        <end position="577"/>
    </location>
</feature>
<dbReference type="Pfam" id="PF23097">
    <property type="entry name" value="NOL10_2nd"/>
    <property type="match status" value="1"/>
</dbReference>
<evidence type="ECO:0000259" key="11">
    <source>
        <dbReference type="Pfam" id="PF23097"/>
    </source>
</evidence>
<dbReference type="GO" id="GO:0032040">
    <property type="term" value="C:small-subunit processome"/>
    <property type="evidence" value="ECO:0007669"/>
    <property type="project" value="TreeGrafter"/>
</dbReference>
<feature type="region of interest" description="Disordered" evidence="9">
    <location>
        <begin position="506"/>
        <end position="552"/>
    </location>
</feature>
<evidence type="ECO:0000259" key="10">
    <source>
        <dbReference type="Pfam" id="PF08159"/>
    </source>
</evidence>
<dbReference type="GO" id="GO:0005778">
    <property type="term" value="C:peroxisomal membrane"/>
    <property type="evidence" value="ECO:0007669"/>
    <property type="project" value="UniProtKB-SubCell"/>
</dbReference>
<feature type="compositionally biased region" description="Basic and acidic residues" evidence="9">
    <location>
        <begin position="653"/>
        <end position="667"/>
    </location>
</feature>
<dbReference type="SUPFAM" id="SSF50978">
    <property type="entry name" value="WD40 repeat-like"/>
    <property type="match status" value="1"/>
</dbReference>
<feature type="compositionally biased region" description="Basic and acidic residues" evidence="9">
    <location>
        <begin position="678"/>
        <end position="704"/>
    </location>
</feature>
<dbReference type="GO" id="GO:0030686">
    <property type="term" value="C:90S preribosome"/>
    <property type="evidence" value="ECO:0007669"/>
    <property type="project" value="TreeGrafter"/>
</dbReference>
<dbReference type="RefSeq" id="XP_037155816.1">
    <property type="nucleotide sequence ID" value="XM_037298480.1"/>
</dbReference>
<dbReference type="PANTHER" id="PTHR14927">
    <property type="entry name" value="NUCLEOLAR PROTEIN 10"/>
    <property type="match status" value="1"/>
</dbReference>
<evidence type="ECO:0000259" key="12">
    <source>
        <dbReference type="Pfam" id="PF23098"/>
    </source>
</evidence>
<keyword evidence="7" id="KW-0539">Nucleus</keyword>
<evidence type="ECO:0000256" key="4">
    <source>
        <dbReference type="ARBA" id="ARBA00022737"/>
    </source>
</evidence>
<feature type="compositionally biased region" description="Basic and acidic residues" evidence="9">
    <location>
        <begin position="506"/>
        <end position="526"/>
    </location>
</feature>
<evidence type="ECO:0000256" key="2">
    <source>
        <dbReference type="ARBA" id="ARBA00005264"/>
    </source>
</evidence>
<evidence type="ECO:0000256" key="1">
    <source>
        <dbReference type="ARBA" id="ARBA00004604"/>
    </source>
</evidence>
<gene>
    <name evidence="13" type="ORF">HO133_007610</name>
</gene>
<dbReference type="Pfam" id="PF08159">
    <property type="entry name" value="NUC153"/>
    <property type="match status" value="1"/>
</dbReference>
<dbReference type="InterPro" id="IPR015943">
    <property type="entry name" value="WD40/YVTN_repeat-like_dom_sf"/>
</dbReference>
<comment type="similarity">
    <text evidence="2">Belongs to the WD repeat NOL10/ENP2 family.</text>
</comment>
<dbReference type="PANTHER" id="PTHR14927:SF0">
    <property type="entry name" value="NUCLEOLAR PROTEIN 10"/>
    <property type="match status" value="1"/>
</dbReference>
<keyword evidence="5" id="KW-0472">Membrane</keyword>
<feature type="compositionally biased region" description="Polar residues" evidence="9">
    <location>
        <begin position="625"/>
        <end position="651"/>
    </location>
</feature>
<dbReference type="Proteomes" id="UP000593566">
    <property type="component" value="Unassembled WGS sequence"/>
</dbReference>
<dbReference type="InterPro" id="IPR008733">
    <property type="entry name" value="PEX11"/>
</dbReference>
<dbReference type="Pfam" id="PF05648">
    <property type="entry name" value="PEX11"/>
    <property type="match status" value="1"/>
</dbReference>
<sequence>MKISNHSAVPVYTISGSSTARPLPEWLARKRKRSLKNDPEYASRIELLQDFEFDESSQCVRVSDDGQWVMSTGTYKPQIHTHYLPHLSLSFARHTISLNTTFLLLSTDYSKSLHLQADRSLEFHTPLGCHHTTRLPRYGRDLKYDKRSAEALIPAVGVNENGNGEVFRLNLEAGRYMRGYEVEVGGDDFTSSGGGALQGGIGTGSVNTAAIAGESHGLLAFGTSLGTVEFWDPRSRGRVGILQSPREANPIDGRQEITALEFDRSGLGMATGSSTGLIHLYDLRSRAPLLKKDQGYGYPIQTLIYLVSSTSTRAQTAEPKILSADKRIIKIWDIRDGSPWTSVEPAVDINSVAWCKDSGMILTANEGRQQHSFLIPQLGPAPKWCSFLDNLVEEMAEDPNDPNAYTSQKAGDVYDNYKFLTMQQLQSLNLAHLVGTTSLLRPYMHGYFVAQRLYEEAKLIADPFVWEEERNKRVKDKIDTERESRIRGNKKVTAKVNKKLAEKIMERADREERRQANKVLEKGGDDDKIEDATATASTEEKPSGSLLADPRFSKLFQDEDFAIDERSREFQSLNPSTKPAPIGPTNDNERKLTAVEEDATAEIPRSDSDDSSEEEEAPKTKDSGRISSVSYKRSGHRSQQPQMRVTSSKKPQQGRDRSFGSRAERSKSTKTNTSTVVGEREITFAPEKKMKAQKVENTGTDRRRDKGRRSANAVVYHPTVAHYLRFVATTVGRDKLLRTLQYFSRFYAWYLFRTNNPARLIAPYEAIKKQFGLTRKALRLGKNVEHFKAAAVAADSKNMDPVLKYCAVGRQLGYAMYLSLDAVTYLDAAGIRPLASAKRLQQEAYRAWFAGLSFNAIAGLYTLWQLRQREQSIDKNEGEGVVESKKIKKERNTTNLQLISDLCDLTVPSAALGYANLDDGIVGLAGTVSSLIGVWSTWKKTA</sequence>
<evidence type="ECO:0000256" key="5">
    <source>
        <dbReference type="ARBA" id="ARBA00023136"/>
    </source>
</evidence>